<protein>
    <submittedName>
        <fullName evidence="1">Uncharacterized protein</fullName>
    </submittedName>
</protein>
<dbReference type="AlphaFoldDB" id="A0A850CAV6"/>
<organism evidence="1 2">
    <name type="scientific">Glycomyces artemisiae</name>
    <dbReference type="NCBI Taxonomy" id="1076443"/>
    <lineage>
        <taxon>Bacteria</taxon>
        <taxon>Bacillati</taxon>
        <taxon>Actinomycetota</taxon>
        <taxon>Actinomycetes</taxon>
        <taxon>Glycomycetales</taxon>
        <taxon>Glycomycetaceae</taxon>
        <taxon>Glycomyces</taxon>
    </lineage>
</organism>
<name>A0A850CAV6_9ACTN</name>
<comment type="caution">
    <text evidence="1">The sequence shown here is derived from an EMBL/GenBank/DDBJ whole genome shotgun (WGS) entry which is preliminary data.</text>
</comment>
<dbReference type="Proteomes" id="UP000574690">
    <property type="component" value="Unassembled WGS sequence"/>
</dbReference>
<dbReference type="EMBL" id="JABFXE010000451">
    <property type="protein sequence ID" value="NUQ88946.1"/>
    <property type="molecule type" value="Genomic_DNA"/>
</dbReference>
<evidence type="ECO:0000313" key="2">
    <source>
        <dbReference type="Proteomes" id="UP000574690"/>
    </source>
</evidence>
<evidence type="ECO:0000313" key="1">
    <source>
        <dbReference type="EMBL" id="NUQ88946.1"/>
    </source>
</evidence>
<proteinExistence type="predicted"/>
<accession>A0A850CAV6</accession>
<reference evidence="1 2" key="1">
    <citation type="submission" date="2020-05" db="EMBL/GenBank/DDBJ databases">
        <title>DNA-SIP metagenomic assembled genomes.</title>
        <authorList>
            <person name="Yu J."/>
        </authorList>
    </citation>
    <scope>NUCLEOTIDE SEQUENCE [LARGE SCALE GENOMIC DNA]</scope>
    <source>
        <strain evidence="1">Bin5.27</strain>
    </source>
</reference>
<gene>
    <name evidence="1" type="ORF">HOQ43_10840</name>
</gene>
<sequence length="99" mass="10713">MEPDRIIALAVIVVCVAIMWWQSSTASRAADRAETARSEAEAAERRTLATQESTRNLHAKVAGLAAAIGHDADIITNRTTGRTVYSYGPDGEIKEGDRE</sequence>